<evidence type="ECO:0000313" key="2">
    <source>
        <dbReference type="Proteomes" id="UP000004995"/>
    </source>
</evidence>
<dbReference type="AlphaFoldDB" id="K4AN27"/>
<keyword evidence="2" id="KW-1185">Reference proteome</keyword>
<accession>K4AN27</accession>
<reference evidence="2" key="1">
    <citation type="journal article" date="2012" name="Nat. Biotechnol.">
        <title>Reference genome sequence of the model plant Setaria.</title>
        <authorList>
            <person name="Bennetzen J.L."/>
            <person name="Schmutz J."/>
            <person name="Wang H."/>
            <person name="Percifield R."/>
            <person name="Hawkins J."/>
            <person name="Pontaroli A.C."/>
            <person name="Estep M."/>
            <person name="Feng L."/>
            <person name="Vaughn J.N."/>
            <person name="Grimwood J."/>
            <person name="Jenkins J."/>
            <person name="Barry K."/>
            <person name="Lindquist E."/>
            <person name="Hellsten U."/>
            <person name="Deshpande S."/>
            <person name="Wang X."/>
            <person name="Wu X."/>
            <person name="Mitros T."/>
            <person name="Triplett J."/>
            <person name="Yang X."/>
            <person name="Ye C.Y."/>
            <person name="Mauro-Herrera M."/>
            <person name="Wang L."/>
            <person name="Li P."/>
            <person name="Sharma M."/>
            <person name="Sharma R."/>
            <person name="Ronald P.C."/>
            <person name="Panaud O."/>
            <person name="Kellogg E.A."/>
            <person name="Brutnell T.P."/>
            <person name="Doust A.N."/>
            <person name="Tuskan G.A."/>
            <person name="Rokhsar D."/>
            <person name="Devos K.M."/>
        </authorList>
    </citation>
    <scope>NUCLEOTIDE SEQUENCE [LARGE SCALE GENOMIC DNA]</scope>
    <source>
        <strain evidence="2">cv. Yugu1</strain>
    </source>
</reference>
<evidence type="ECO:0000313" key="1">
    <source>
        <dbReference type="EnsemblPlants" id="KQK86771"/>
    </source>
</evidence>
<sequence>MGLILRMVVDYADCAADLAWYSNSVELAYDTGSAVC</sequence>
<dbReference type="Proteomes" id="UP000004995">
    <property type="component" value="Unassembled WGS sequence"/>
</dbReference>
<dbReference type="EnsemblPlants" id="KQK86771">
    <property type="protein sequence ID" value="KQK86771"/>
    <property type="gene ID" value="SETIT_040324mg"/>
</dbReference>
<proteinExistence type="predicted"/>
<name>K4AN27_SETIT</name>
<dbReference type="InParanoid" id="K4AN27"/>
<dbReference type="EMBL" id="AGNK02005330">
    <property type="status" value="NOT_ANNOTATED_CDS"/>
    <property type="molecule type" value="Genomic_DNA"/>
</dbReference>
<dbReference type="HOGENOM" id="CLU_3360628_0_0_1"/>
<dbReference type="Gramene" id="KQK86771">
    <property type="protein sequence ID" value="KQK86771"/>
    <property type="gene ID" value="SETIT_040324mg"/>
</dbReference>
<reference evidence="1" key="2">
    <citation type="submission" date="2018-08" db="UniProtKB">
        <authorList>
            <consortium name="EnsemblPlants"/>
        </authorList>
    </citation>
    <scope>IDENTIFICATION</scope>
    <source>
        <strain evidence="1">Yugu1</strain>
    </source>
</reference>
<organism evidence="1 2">
    <name type="scientific">Setaria italica</name>
    <name type="common">Foxtail millet</name>
    <name type="synonym">Panicum italicum</name>
    <dbReference type="NCBI Taxonomy" id="4555"/>
    <lineage>
        <taxon>Eukaryota</taxon>
        <taxon>Viridiplantae</taxon>
        <taxon>Streptophyta</taxon>
        <taxon>Embryophyta</taxon>
        <taxon>Tracheophyta</taxon>
        <taxon>Spermatophyta</taxon>
        <taxon>Magnoliopsida</taxon>
        <taxon>Liliopsida</taxon>
        <taxon>Poales</taxon>
        <taxon>Poaceae</taxon>
        <taxon>PACMAD clade</taxon>
        <taxon>Panicoideae</taxon>
        <taxon>Panicodae</taxon>
        <taxon>Paniceae</taxon>
        <taxon>Cenchrinae</taxon>
        <taxon>Setaria</taxon>
    </lineage>
</organism>
<protein>
    <submittedName>
        <fullName evidence="1">Uncharacterized protein</fullName>
    </submittedName>
</protein>